<dbReference type="Proteomes" id="UP000054485">
    <property type="component" value="Unassembled WGS sequence"/>
</dbReference>
<dbReference type="OrthoDB" id="435754at2759"/>
<gene>
    <name evidence="1" type="ORF">CY34DRAFT_807939</name>
</gene>
<evidence type="ECO:0000313" key="1">
    <source>
        <dbReference type="EMBL" id="KIK39757.1"/>
    </source>
</evidence>
<organism evidence="1 2">
    <name type="scientific">Suillus luteus UH-Slu-Lm8-n1</name>
    <dbReference type="NCBI Taxonomy" id="930992"/>
    <lineage>
        <taxon>Eukaryota</taxon>
        <taxon>Fungi</taxon>
        <taxon>Dikarya</taxon>
        <taxon>Basidiomycota</taxon>
        <taxon>Agaricomycotina</taxon>
        <taxon>Agaricomycetes</taxon>
        <taxon>Agaricomycetidae</taxon>
        <taxon>Boletales</taxon>
        <taxon>Suillineae</taxon>
        <taxon>Suillaceae</taxon>
        <taxon>Suillus</taxon>
    </lineage>
</organism>
<evidence type="ECO:0000313" key="2">
    <source>
        <dbReference type="Proteomes" id="UP000054485"/>
    </source>
</evidence>
<proteinExistence type="predicted"/>
<reference evidence="1 2" key="1">
    <citation type="submission" date="2014-04" db="EMBL/GenBank/DDBJ databases">
        <authorList>
            <consortium name="DOE Joint Genome Institute"/>
            <person name="Kuo A."/>
            <person name="Ruytinx J."/>
            <person name="Rineau F."/>
            <person name="Colpaert J."/>
            <person name="Kohler A."/>
            <person name="Nagy L.G."/>
            <person name="Floudas D."/>
            <person name="Copeland A."/>
            <person name="Barry K.W."/>
            <person name="Cichocki N."/>
            <person name="Veneault-Fourrey C."/>
            <person name="LaButti K."/>
            <person name="Lindquist E.A."/>
            <person name="Lipzen A."/>
            <person name="Lundell T."/>
            <person name="Morin E."/>
            <person name="Murat C."/>
            <person name="Sun H."/>
            <person name="Tunlid A."/>
            <person name="Henrissat B."/>
            <person name="Grigoriev I.V."/>
            <person name="Hibbett D.S."/>
            <person name="Martin F."/>
            <person name="Nordberg H.P."/>
            <person name="Cantor M.N."/>
            <person name="Hua S.X."/>
        </authorList>
    </citation>
    <scope>NUCLEOTIDE SEQUENCE [LARGE SCALE GENOMIC DNA]</scope>
    <source>
        <strain evidence="1 2">UH-Slu-Lm8-n1</strain>
    </source>
</reference>
<sequence>MLPTFKPATLFCSPKPKHRQERACREARPHATVAEVNGSDSGITRSLQIPEELVNVNQYSIFKTMCSLLTDHERLCERGFVH</sequence>
<dbReference type="HOGENOM" id="CLU_2559824_0_0_1"/>
<dbReference type="InParanoid" id="A0A0D0AZJ7"/>
<protein>
    <submittedName>
        <fullName evidence="1">Uncharacterized protein</fullName>
    </submittedName>
</protein>
<accession>A0A0D0AZJ7</accession>
<name>A0A0D0AZJ7_9AGAM</name>
<reference evidence="2" key="2">
    <citation type="submission" date="2015-01" db="EMBL/GenBank/DDBJ databases">
        <title>Evolutionary Origins and Diversification of the Mycorrhizal Mutualists.</title>
        <authorList>
            <consortium name="DOE Joint Genome Institute"/>
            <consortium name="Mycorrhizal Genomics Consortium"/>
            <person name="Kohler A."/>
            <person name="Kuo A."/>
            <person name="Nagy L.G."/>
            <person name="Floudas D."/>
            <person name="Copeland A."/>
            <person name="Barry K.W."/>
            <person name="Cichocki N."/>
            <person name="Veneault-Fourrey C."/>
            <person name="LaButti K."/>
            <person name="Lindquist E.A."/>
            <person name="Lipzen A."/>
            <person name="Lundell T."/>
            <person name="Morin E."/>
            <person name="Murat C."/>
            <person name="Riley R."/>
            <person name="Ohm R."/>
            <person name="Sun H."/>
            <person name="Tunlid A."/>
            <person name="Henrissat B."/>
            <person name="Grigoriev I.V."/>
            <person name="Hibbett D.S."/>
            <person name="Martin F."/>
        </authorList>
    </citation>
    <scope>NUCLEOTIDE SEQUENCE [LARGE SCALE GENOMIC DNA]</scope>
    <source>
        <strain evidence="2">UH-Slu-Lm8-n1</strain>
    </source>
</reference>
<keyword evidence="2" id="KW-1185">Reference proteome</keyword>
<dbReference type="EMBL" id="KN835330">
    <property type="protein sequence ID" value="KIK39757.1"/>
    <property type="molecule type" value="Genomic_DNA"/>
</dbReference>
<dbReference type="AlphaFoldDB" id="A0A0D0AZJ7"/>